<keyword evidence="10" id="KW-0575">Peroxidase</keyword>
<dbReference type="SUPFAM" id="SSF46626">
    <property type="entry name" value="Cytochrome c"/>
    <property type="match status" value="2"/>
</dbReference>
<dbReference type="Gene3D" id="1.10.760.10">
    <property type="entry name" value="Cytochrome c-like domain"/>
    <property type="match status" value="2"/>
</dbReference>
<dbReference type="OrthoDB" id="9805202at2"/>
<sequence length="332" mass="37535">MQQKPQTQRSGKIVILVIIGIVILLLTGRFFLLKNDPSIRIQAPSHFGAPLDTGKITVHGASLGRILFNDPILSRHQKTSCASCHQQGAAYADLQKSNSVGDLGHKTSRNSPVLTNLIWKSYFFQDGRATTLKETILNAIRDTNELNSDIDLILDRLNNQHLYQEKFQRITKREKIEASDLLSVLSQYLRTLNSWNTRYDEMMLGKAFFSGEERKGWTIFQEHCQSCHSAPFFTTQTGHVVAGSGADLGMYIHSHKEEDRYRFMSPTLRNIQYSAPYMHDGRFDDLRGLLRFHGDPINTPGMGKKLTDSEVSSVISFLKTLSDKAFISTSSY</sequence>
<feature type="binding site" description="covalent" evidence="8">
    <location>
        <position position="227"/>
    </location>
    <ligand>
        <name>heme c</name>
        <dbReference type="ChEBI" id="CHEBI:61717"/>
        <label>2</label>
    </ligand>
</feature>
<protein>
    <submittedName>
        <fullName evidence="10">Cytochrome c peroxidase</fullName>
    </submittedName>
</protein>
<evidence type="ECO:0000256" key="6">
    <source>
        <dbReference type="ARBA" id="ARBA00023002"/>
    </source>
</evidence>
<dbReference type="GO" id="GO:0020037">
    <property type="term" value="F:heme binding"/>
    <property type="evidence" value="ECO:0007669"/>
    <property type="project" value="InterPro"/>
</dbReference>
<dbReference type="RefSeq" id="WP_085471708.1">
    <property type="nucleotide sequence ID" value="NZ_CP038029.1"/>
</dbReference>
<dbReference type="AlphaFoldDB" id="A0A1X7IIJ1"/>
<dbReference type="Proteomes" id="UP000192980">
    <property type="component" value="Unassembled WGS sequence"/>
</dbReference>
<dbReference type="InterPro" id="IPR009056">
    <property type="entry name" value="Cyt_c-like_dom"/>
</dbReference>
<evidence type="ECO:0000256" key="5">
    <source>
        <dbReference type="ARBA" id="ARBA00022764"/>
    </source>
</evidence>
<dbReference type="InterPro" id="IPR036909">
    <property type="entry name" value="Cyt_c-like_dom_sf"/>
</dbReference>
<dbReference type="GO" id="GO:0042597">
    <property type="term" value="C:periplasmic space"/>
    <property type="evidence" value="ECO:0007669"/>
    <property type="project" value="UniProtKB-SubCell"/>
</dbReference>
<evidence type="ECO:0000256" key="2">
    <source>
        <dbReference type="ARBA" id="ARBA00022617"/>
    </source>
</evidence>
<dbReference type="GO" id="GO:0004130">
    <property type="term" value="F:cytochrome-c peroxidase activity"/>
    <property type="evidence" value="ECO:0007669"/>
    <property type="project" value="TreeGrafter"/>
</dbReference>
<dbReference type="Pfam" id="PF03150">
    <property type="entry name" value="CCP_MauG"/>
    <property type="match status" value="1"/>
</dbReference>
<feature type="binding site" description="axial binding residue" evidence="9">
    <location>
        <position position="228"/>
    </location>
    <ligand>
        <name>heme c</name>
        <dbReference type="ChEBI" id="CHEBI:61717"/>
        <label>2</label>
    </ligand>
    <ligandPart>
        <name>Fe</name>
        <dbReference type="ChEBI" id="CHEBI:18248"/>
    </ligandPart>
</feature>
<dbReference type="PROSITE" id="PS51007">
    <property type="entry name" value="CYTC"/>
    <property type="match status" value="2"/>
</dbReference>
<proteinExistence type="predicted"/>
<feature type="binding site" description="covalent" evidence="8">
    <location>
        <position position="224"/>
    </location>
    <ligand>
        <name>heme c</name>
        <dbReference type="ChEBI" id="CHEBI:61717"/>
        <label>2</label>
    </ligand>
</feature>
<evidence type="ECO:0000313" key="11">
    <source>
        <dbReference type="Proteomes" id="UP000192980"/>
    </source>
</evidence>
<keyword evidence="3 9" id="KW-0479">Metal-binding</keyword>
<name>A0A1X7IIJ1_9SPHI</name>
<feature type="binding site" description="covalent" evidence="8">
    <location>
        <position position="81"/>
    </location>
    <ligand>
        <name>heme c</name>
        <dbReference type="ChEBI" id="CHEBI:61717"/>
        <label>1</label>
    </ligand>
</feature>
<dbReference type="STRING" id="561061.SAMN05660862_0881"/>
<dbReference type="GO" id="GO:0009055">
    <property type="term" value="F:electron transfer activity"/>
    <property type="evidence" value="ECO:0007669"/>
    <property type="project" value="InterPro"/>
</dbReference>
<keyword evidence="2 8" id="KW-0349">Heme</keyword>
<keyword evidence="11" id="KW-1185">Reference proteome</keyword>
<evidence type="ECO:0000256" key="1">
    <source>
        <dbReference type="ARBA" id="ARBA00004418"/>
    </source>
</evidence>
<reference evidence="10 11" key="1">
    <citation type="submission" date="2017-04" db="EMBL/GenBank/DDBJ databases">
        <authorList>
            <person name="Afonso C.L."/>
            <person name="Miller P.J."/>
            <person name="Scott M.A."/>
            <person name="Spackman E."/>
            <person name="Goraichik I."/>
            <person name="Dimitrov K.M."/>
            <person name="Suarez D.L."/>
            <person name="Swayne D.E."/>
        </authorList>
    </citation>
    <scope>NUCLEOTIDE SEQUENCE [LARGE SCALE GENOMIC DNA]</scope>
    <source>
        <strain evidence="10 11">DSM 22418</strain>
    </source>
</reference>
<feature type="binding site" description="covalent" evidence="8">
    <location>
        <position position="84"/>
    </location>
    <ligand>
        <name>heme c</name>
        <dbReference type="ChEBI" id="CHEBI:61717"/>
        <label>1</label>
    </ligand>
</feature>
<dbReference type="PANTHER" id="PTHR30600:SF10">
    <property type="entry name" value="BLL6722 PROTEIN"/>
    <property type="match status" value="1"/>
</dbReference>
<comment type="cofactor">
    <cofactor evidence="8">
        <name>heme</name>
        <dbReference type="ChEBI" id="CHEBI:30413"/>
    </cofactor>
    <text evidence="8">Binds 2 heme groups.</text>
</comment>
<keyword evidence="4" id="KW-0732">Signal</keyword>
<dbReference type="PIRSF" id="PIRSF000294">
    <property type="entry name" value="Cytochrome-c_peroxidase"/>
    <property type="match status" value="1"/>
</dbReference>
<dbReference type="EMBL" id="FXAU01000001">
    <property type="protein sequence ID" value="SMG14631.1"/>
    <property type="molecule type" value="Genomic_DNA"/>
</dbReference>
<keyword evidence="5" id="KW-0574">Periplasm</keyword>
<dbReference type="InterPro" id="IPR026259">
    <property type="entry name" value="MauG/Cytc_peroxidase"/>
</dbReference>
<dbReference type="InterPro" id="IPR004852">
    <property type="entry name" value="Di-haem_cyt_c_peroxidsae"/>
</dbReference>
<gene>
    <name evidence="10" type="ORF">SAMN05660862_0881</name>
</gene>
<organism evidence="10 11">
    <name type="scientific">Sphingobacterium psychroaquaticum</name>
    <dbReference type="NCBI Taxonomy" id="561061"/>
    <lineage>
        <taxon>Bacteria</taxon>
        <taxon>Pseudomonadati</taxon>
        <taxon>Bacteroidota</taxon>
        <taxon>Sphingobacteriia</taxon>
        <taxon>Sphingobacteriales</taxon>
        <taxon>Sphingobacteriaceae</taxon>
        <taxon>Sphingobacterium</taxon>
    </lineage>
</organism>
<evidence type="ECO:0000256" key="3">
    <source>
        <dbReference type="ARBA" id="ARBA00022723"/>
    </source>
</evidence>
<dbReference type="PANTHER" id="PTHR30600">
    <property type="entry name" value="CYTOCHROME C PEROXIDASE-RELATED"/>
    <property type="match status" value="1"/>
</dbReference>
<keyword evidence="6" id="KW-0560">Oxidoreductase</keyword>
<evidence type="ECO:0000313" key="10">
    <source>
        <dbReference type="EMBL" id="SMG14631.1"/>
    </source>
</evidence>
<accession>A0A1X7IIJ1</accession>
<evidence type="ECO:0000256" key="9">
    <source>
        <dbReference type="PIRSR" id="PIRSR000294-2"/>
    </source>
</evidence>
<comment type="PTM">
    <text evidence="8">Binds 2 heme groups per subunit.</text>
</comment>
<comment type="subcellular location">
    <subcellularLocation>
        <location evidence="1">Periplasm</location>
    </subcellularLocation>
</comment>
<keyword evidence="7 9" id="KW-0408">Iron</keyword>
<feature type="binding site" description="axial binding residue" evidence="9">
    <location>
        <position position="85"/>
    </location>
    <ligand>
        <name>heme c</name>
        <dbReference type="ChEBI" id="CHEBI:61717"/>
        <label>1</label>
    </ligand>
    <ligandPart>
        <name>Fe</name>
        <dbReference type="ChEBI" id="CHEBI:18248"/>
    </ligandPart>
</feature>
<dbReference type="Pfam" id="PF00034">
    <property type="entry name" value="Cytochrom_C"/>
    <property type="match status" value="1"/>
</dbReference>
<dbReference type="InterPro" id="IPR051395">
    <property type="entry name" value="Cytochrome_c_Peroxidase/MauG"/>
</dbReference>
<dbReference type="GO" id="GO:0046872">
    <property type="term" value="F:metal ion binding"/>
    <property type="evidence" value="ECO:0007669"/>
    <property type="project" value="UniProtKB-KW"/>
</dbReference>
<evidence type="ECO:0000256" key="8">
    <source>
        <dbReference type="PIRSR" id="PIRSR000294-1"/>
    </source>
</evidence>
<evidence type="ECO:0000256" key="7">
    <source>
        <dbReference type="ARBA" id="ARBA00023004"/>
    </source>
</evidence>
<evidence type="ECO:0000256" key="4">
    <source>
        <dbReference type="ARBA" id="ARBA00022729"/>
    </source>
</evidence>